<evidence type="ECO:0000313" key="1">
    <source>
        <dbReference type="EMBL" id="SBT03965.1"/>
    </source>
</evidence>
<keyword evidence="2" id="KW-1185">Reference proteome</keyword>
<organism evidence="1 2">
    <name type="scientific">Candidatus Accumulibacter aalborgensis</name>
    <dbReference type="NCBI Taxonomy" id="1860102"/>
    <lineage>
        <taxon>Bacteria</taxon>
        <taxon>Pseudomonadati</taxon>
        <taxon>Pseudomonadota</taxon>
        <taxon>Betaproteobacteria</taxon>
        <taxon>Candidatus Accumulibacter</taxon>
    </lineage>
</organism>
<protein>
    <recommendedName>
        <fullName evidence="3">Methyl-accepting chemotaxis sensory transducer</fullName>
    </recommendedName>
</protein>
<dbReference type="Proteomes" id="UP000199169">
    <property type="component" value="Unassembled WGS sequence"/>
</dbReference>
<sequence>MKKIGVVAFAVVVLIAVIVLGYHKYEEKQELAETSKIMRDASVRVSTLLEYMRGGHGVTYAEFIRQAREHNTAITQSIITIKSRRTPKNPENFNHVVWYLETVQAVIRASERTTLTMIEATAAKRGAEAALAQLNAFVANPEDGKARFNATSMDAESMSKRLAIASAEFEIATLQLQQAMLDLSEAKPPAKSSIPVDVYLSKNDLRDITLKIK</sequence>
<reference evidence="1 2" key="1">
    <citation type="submission" date="2016-06" db="EMBL/GenBank/DDBJ databases">
        <authorList>
            <person name="Kjaerup R.B."/>
            <person name="Dalgaard T.S."/>
            <person name="Juul-Madsen H.R."/>
        </authorList>
    </citation>
    <scope>NUCLEOTIDE SEQUENCE [LARGE SCALE GENOMIC DNA]</scope>
    <source>
        <strain evidence="1">3</strain>
    </source>
</reference>
<dbReference type="RefSeq" id="WP_186405754.1">
    <property type="nucleotide sequence ID" value="NZ_FLQX01000028.1"/>
</dbReference>
<evidence type="ECO:0000313" key="2">
    <source>
        <dbReference type="Proteomes" id="UP000199169"/>
    </source>
</evidence>
<gene>
    <name evidence="1" type="ORF">ACCAA_1230005</name>
</gene>
<name>A0A1A8XFL7_9PROT</name>
<dbReference type="EMBL" id="FLQX01000028">
    <property type="protein sequence ID" value="SBT03965.1"/>
    <property type="molecule type" value="Genomic_DNA"/>
</dbReference>
<proteinExistence type="predicted"/>
<dbReference type="AlphaFoldDB" id="A0A1A8XFL7"/>
<accession>A0A1A8XFL7</accession>
<evidence type="ECO:0008006" key="3">
    <source>
        <dbReference type="Google" id="ProtNLM"/>
    </source>
</evidence>